<dbReference type="SUPFAM" id="SSF48179">
    <property type="entry name" value="6-phosphogluconate dehydrogenase C-terminal domain-like"/>
    <property type="match status" value="1"/>
</dbReference>
<dbReference type="GO" id="GO:0016616">
    <property type="term" value="F:oxidoreductase activity, acting on the CH-OH group of donors, NAD or NADP as acceptor"/>
    <property type="evidence" value="ECO:0007669"/>
    <property type="project" value="TreeGrafter"/>
</dbReference>
<dbReference type="InterPro" id="IPR013328">
    <property type="entry name" value="6PGD_dom2"/>
</dbReference>
<proteinExistence type="predicted"/>
<dbReference type="Proteomes" id="UP000027583">
    <property type="component" value="Unassembled WGS sequence"/>
</dbReference>
<dbReference type="Gene3D" id="1.10.1040.10">
    <property type="entry name" value="N-(1-d-carboxylethyl)-l-norvaline Dehydrogenase, domain 2"/>
    <property type="match status" value="1"/>
</dbReference>
<dbReference type="InterPro" id="IPR036291">
    <property type="entry name" value="NAD(P)-bd_dom_sf"/>
</dbReference>
<keyword evidence="1 4" id="KW-0560">Oxidoreductase</keyword>
<dbReference type="Gene3D" id="3.40.50.720">
    <property type="entry name" value="NAD(P)-binding Rossmann-like Domain"/>
    <property type="match status" value="1"/>
</dbReference>
<evidence type="ECO:0000313" key="5">
    <source>
        <dbReference type="Proteomes" id="UP000027583"/>
    </source>
</evidence>
<dbReference type="Pfam" id="PF01232">
    <property type="entry name" value="Mannitol_dh"/>
    <property type="match status" value="1"/>
</dbReference>
<dbReference type="PANTHER" id="PTHR43362">
    <property type="entry name" value="MANNITOL DEHYDROGENASE DSF1-RELATED"/>
    <property type="match status" value="1"/>
</dbReference>
<dbReference type="EC" id="1.1.1.-" evidence="4"/>
<evidence type="ECO:0000256" key="1">
    <source>
        <dbReference type="ARBA" id="ARBA00023002"/>
    </source>
</evidence>
<sequence length="487" mass="53948">MITRETLKHLPAGVAAPSYDLKDIKPGILHFGVGNFFRAHEAYYVDKALALPGQQGWGIIGVGLTSGERSKKKAEDFKQQDCLFSLTETAPSGESKRTVIGALRDYLLAPEKQEAVLEYLADPAIKIVSMTITEGGYNIDEHSGEFALDNEAVQRDLANPETPSTIFGYVVEGLRRRRDAGNRAFTIMSCDNLRHNGNVARKAFLGYARARDPELASWIEANATFPNAMVDRITPTVSADIAACLNKESGLDDLLPLVAEDFTQWVIEDEFADGRPALEKVGVQMVDDVTDYEFMKIRMLNASHIFLAFSGLLLGYDHIDESINDPDLRKLVETYLDTDVIPTLKAAPGEDLEKYKGSVISRFSNPAMADQNLRIGSDGASKVQVFWTATIQNLLKDKRDLNRVAYGLAAYLEMLRGKNEKGGTFEPIEPTFTDDTWKIAKSNDYEAGFALPAFDGWRKLDHAALDEKVTELRKVIREKGVKAALSI</sequence>
<reference evidence="4 5" key="1">
    <citation type="journal article" date="2014" name="Genome Biol. Evol.">
        <title>Acetic acid bacteria genomes reveal functional traits for adaptation to life in insect guts.</title>
        <authorList>
            <person name="Chouaia B."/>
            <person name="Gaiarsa S."/>
            <person name="Crotti E."/>
            <person name="Comandatore F."/>
            <person name="Degli Esposti M."/>
            <person name="Ricci I."/>
            <person name="Alma A."/>
            <person name="Favia G."/>
            <person name="Bandi C."/>
            <person name="Daffonchio D."/>
        </authorList>
    </citation>
    <scope>NUCLEOTIDE SEQUENCE [LARGE SCALE GENOMIC DNA]</scope>
    <source>
        <strain evidence="4 5">SF2.1</strain>
    </source>
</reference>
<dbReference type="PRINTS" id="PR00084">
    <property type="entry name" value="MTLDHDRGNASE"/>
</dbReference>
<evidence type="ECO:0000313" key="4">
    <source>
        <dbReference type="EMBL" id="CDG40756.1"/>
    </source>
</evidence>
<dbReference type="InterPro" id="IPR050988">
    <property type="entry name" value="Mannitol_DH/Oxidoreductase"/>
</dbReference>
<reference evidence="4 5" key="2">
    <citation type="journal article" date="2014" name="PLoS ONE">
        <title>Evolution of mitochondria reconstructed from the energy metabolism of living bacteria.</title>
        <authorList>
            <person name="Degli Esposti M."/>
            <person name="Chouaia B."/>
            <person name="Comandatore F."/>
            <person name="Crotti E."/>
            <person name="Sassera D."/>
            <person name="Lievens P.M."/>
            <person name="Daffonchio D."/>
            <person name="Bandi C."/>
        </authorList>
    </citation>
    <scope>NUCLEOTIDE SEQUENCE [LARGE SCALE GENOMIC DNA]</scope>
    <source>
        <strain evidence="4 5">SF2.1</strain>
    </source>
</reference>
<evidence type="ECO:0000259" key="3">
    <source>
        <dbReference type="Pfam" id="PF08125"/>
    </source>
</evidence>
<dbReference type="AlphaFoldDB" id="A0A060QLH7"/>
<dbReference type="InterPro" id="IPR013131">
    <property type="entry name" value="Mannitol_DH_N"/>
</dbReference>
<dbReference type="eggNOG" id="COG0246">
    <property type="taxonomic scope" value="Bacteria"/>
</dbReference>
<evidence type="ECO:0000259" key="2">
    <source>
        <dbReference type="Pfam" id="PF01232"/>
    </source>
</evidence>
<feature type="domain" description="Mannitol dehydrogenase N-terminal" evidence="2">
    <location>
        <begin position="27"/>
        <end position="280"/>
    </location>
</feature>
<organism evidence="4 5">
    <name type="scientific">Asaia bogorensis</name>
    <dbReference type="NCBI Taxonomy" id="91915"/>
    <lineage>
        <taxon>Bacteria</taxon>
        <taxon>Pseudomonadati</taxon>
        <taxon>Pseudomonadota</taxon>
        <taxon>Alphaproteobacteria</taxon>
        <taxon>Acetobacterales</taxon>
        <taxon>Acetobacteraceae</taxon>
        <taxon>Asaia</taxon>
    </lineage>
</organism>
<dbReference type="SUPFAM" id="SSF51735">
    <property type="entry name" value="NAD(P)-binding Rossmann-fold domains"/>
    <property type="match status" value="1"/>
</dbReference>
<dbReference type="InterPro" id="IPR000669">
    <property type="entry name" value="Mannitol_DH"/>
</dbReference>
<dbReference type="InterPro" id="IPR008927">
    <property type="entry name" value="6-PGluconate_DH-like_C_sf"/>
</dbReference>
<dbReference type="RefSeq" id="WP_035444361.1">
    <property type="nucleotide sequence ID" value="NZ_CBLX010000023.1"/>
</dbReference>
<dbReference type="PANTHER" id="PTHR43362:SF1">
    <property type="entry name" value="MANNITOL DEHYDROGENASE 2-RELATED"/>
    <property type="match status" value="1"/>
</dbReference>
<protein>
    <submittedName>
        <fullName evidence="4">Multiple polyol-specific dehydrogenase</fullName>
        <ecNumber evidence="4">1.1.1.-</ecNumber>
    </submittedName>
</protein>
<feature type="domain" description="Mannitol dehydrogenase C-terminal" evidence="3">
    <location>
        <begin position="288"/>
        <end position="433"/>
    </location>
</feature>
<accession>A0A060QLH7</accession>
<name>A0A060QLH7_9PROT</name>
<dbReference type="Pfam" id="PF08125">
    <property type="entry name" value="Mannitol_dh_C"/>
    <property type="match status" value="1"/>
</dbReference>
<gene>
    <name evidence="4" type="ORF">ASAP_2711</name>
</gene>
<dbReference type="EMBL" id="CBLX010000023">
    <property type="protein sequence ID" value="CDG40756.1"/>
    <property type="molecule type" value="Genomic_DNA"/>
</dbReference>
<comment type="caution">
    <text evidence="4">The sequence shown here is derived from an EMBL/GenBank/DDBJ whole genome shotgun (WGS) entry which is preliminary data.</text>
</comment>
<dbReference type="InterPro" id="IPR013118">
    <property type="entry name" value="Mannitol_DH_C"/>
</dbReference>